<evidence type="ECO:0000256" key="2">
    <source>
        <dbReference type="SAM" id="MobiDB-lite"/>
    </source>
</evidence>
<name>A0A6A6IVN1_9PLEO</name>
<dbReference type="PANTHER" id="PTHR37535">
    <property type="entry name" value="FLUG DOMAIN PROTEIN"/>
    <property type="match status" value="1"/>
</dbReference>
<dbReference type="PROSITE" id="PS50013">
    <property type="entry name" value="CHROMO_2"/>
    <property type="match status" value="2"/>
</dbReference>
<dbReference type="SMART" id="SM00298">
    <property type="entry name" value="CHROMO"/>
    <property type="match status" value="2"/>
</dbReference>
<dbReference type="GO" id="GO:0006338">
    <property type="term" value="P:chromatin remodeling"/>
    <property type="evidence" value="ECO:0007669"/>
    <property type="project" value="UniProtKB-ARBA"/>
</dbReference>
<proteinExistence type="predicted"/>
<gene>
    <name evidence="4" type="ORF">BU26DRAFT_546512</name>
</gene>
<feature type="compositionally biased region" description="Basic and acidic residues" evidence="2">
    <location>
        <begin position="1"/>
        <end position="15"/>
    </location>
</feature>
<dbReference type="Gene3D" id="2.40.50.40">
    <property type="match status" value="2"/>
</dbReference>
<dbReference type="InterPro" id="IPR023780">
    <property type="entry name" value="Chromo_domain"/>
</dbReference>
<evidence type="ECO:0000313" key="5">
    <source>
        <dbReference type="Proteomes" id="UP000800094"/>
    </source>
</evidence>
<evidence type="ECO:0000313" key="4">
    <source>
        <dbReference type="EMBL" id="KAF2254137.1"/>
    </source>
</evidence>
<dbReference type="PROSITE" id="PS00028">
    <property type="entry name" value="ZINC_FINGER_C2H2_1"/>
    <property type="match status" value="1"/>
</dbReference>
<dbReference type="Proteomes" id="UP000800094">
    <property type="component" value="Unassembled WGS sequence"/>
</dbReference>
<feature type="region of interest" description="Disordered" evidence="2">
    <location>
        <begin position="476"/>
        <end position="496"/>
    </location>
</feature>
<protein>
    <recommendedName>
        <fullName evidence="3">Chromo domain-containing protein</fullName>
    </recommendedName>
</protein>
<dbReference type="InterPro" id="IPR016197">
    <property type="entry name" value="Chromo-like_dom_sf"/>
</dbReference>
<dbReference type="SUPFAM" id="SSF54160">
    <property type="entry name" value="Chromo domain-like"/>
    <property type="match status" value="2"/>
</dbReference>
<dbReference type="AlphaFoldDB" id="A0A6A6IVN1"/>
<feature type="domain" description="Chromo" evidence="3">
    <location>
        <begin position="960"/>
        <end position="997"/>
    </location>
</feature>
<comment type="subunit">
    <text evidence="1">Component of the NuA4 histone acetyltransferase complex.</text>
</comment>
<organism evidence="4 5">
    <name type="scientific">Trematosphaeria pertusa</name>
    <dbReference type="NCBI Taxonomy" id="390896"/>
    <lineage>
        <taxon>Eukaryota</taxon>
        <taxon>Fungi</taxon>
        <taxon>Dikarya</taxon>
        <taxon>Ascomycota</taxon>
        <taxon>Pezizomycotina</taxon>
        <taxon>Dothideomycetes</taxon>
        <taxon>Pleosporomycetidae</taxon>
        <taxon>Pleosporales</taxon>
        <taxon>Massarineae</taxon>
        <taxon>Trematosphaeriaceae</taxon>
        <taxon>Trematosphaeria</taxon>
    </lineage>
</organism>
<dbReference type="InterPro" id="IPR013087">
    <property type="entry name" value="Znf_C2H2_type"/>
</dbReference>
<keyword evidence="5" id="KW-1185">Reference proteome</keyword>
<feature type="region of interest" description="Disordered" evidence="2">
    <location>
        <begin position="1"/>
        <end position="32"/>
    </location>
</feature>
<dbReference type="EMBL" id="ML987190">
    <property type="protein sequence ID" value="KAF2254137.1"/>
    <property type="molecule type" value="Genomic_DNA"/>
</dbReference>
<dbReference type="PANTHER" id="PTHR37535:SF3">
    <property type="entry name" value="FLUG DOMAIN-CONTAINING PROTEIN"/>
    <property type="match status" value="1"/>
</dbReference>
<dbReference type="OrthoDB" id="3794568at2759"/>
<feature type="domain" description="Chromo" evidence="3">
    <location>
        <begin position="1016"/>
        <end position="1072"/>
    </location>
</feature>
<dbReference type="RefSeq" id="XP_033689141.1">
    <property type="nucleotide sequence ID" value="XM_033831843.1"/>
</dbReference>
<reference evidence="4" key="1">
    <citation type="journal article" date="2020" name="Stud. Mycol.">
        <title>101 Dothideomycetes genomes: a test case for predicting lifestyles and emergence of pathogens.</title>
        <authorList>
            <person name="Haridas S."/>
            <person name="Albert R."/>
            <person name="Binder M."/>
            <person name="Bloem J."/>
            <person name="Labutti K."/>
            <person name="Salamov A."/>
            <person name="Andreopoulos B."/>
            <person name="Baker S."/>
            <person name="Barry K."/>
            <person name="Bills G."/>
            <person name="Bluhm B."/>
            <person name="Cannon C."/>
            <person name="Castanera R."/>
            <person name="Culley D."/>
            <person name="Daum C."/>
            <person name="Ezra D."/>
            <person name="Gonzalez J."/>
            <person name="Henrissat B."/>
            <person name="Kuo A."/>
            <person name="Liang C."/>
            <person name="Lipzen A."/>
            <person name="Lutzoni F."/>
            <person name="Magnuson J."/>
            <person name="Mondo S."/>
            <person name="Nolan M."/>
            <person name="Ohm R."/>
            <person name="Pangilinan J."/>
            <person name="Park H.-J."/>
            <person name="Ramirez L."/>
            <person name="Alfaro M."/>
            <person name="Sun H."/>
            <person name="Tritt A."/>
            <person name="Yoshinaga Y."/>
            <person name="Zwiers L.-H."/>
            <person name="Turgeon B."/>
            <person name="Goodwin S."/>
            <person name="Spatafora J."/>
            <person name="Crous P."/>
            <person name="Grigoriev I."/>
        </authorList>
    </citation>
    <scope>NUCLEOTIDE SEQUENCE</scope>
    <source>
        <strain evidence="4">CBS 122368</strain>
    </source>
</reference>
<feature type="region of interest" description="Disordered" evidence="2">
    <location>
        <begin position="732"/>
        <end position="774"/>
    </location>
</feature>
<feature type="compositionally biased region" description="Acidic residues" evidence="2">
    <location>
        <begin position="18"/>
        <end position="28"/>
    </location>
</feature>
<dbReference type="Pfam" id="PF00385">
    <property type="entry name" value="Chromo"/>
    <property type="match status" value="2"/>
</dbReference>
<accession>A0A6A6IVN1</accession>
<evidence type="ECO:0000259" key="3">
    <source>
        <dbReference type="PROSITE" id="PS50013"/>
    </source>
</evidence>
<dbReference type="GeneID" id="54585173"/>
<evidence type="ECO:0000256" key="1">
    <source>
        <dbReference type="ARBA" id="ARBA00011353"/>
    </source>
</evidence>
<dbReference type="InterPro" id="IPR000953">
    <property type="entry name" value="Chromo/chromo_shadow_dom"/>
</dbReference>
<dbReference type="Pfam" id="PF11917">
    <property type="entry name" value="DUF3435"/>
    <property type="match status" value="1"/>
</dbReference>
<feature type="compositionally biased region" description="Polar residues" evidence="2">
    <location>
        <begin position="754"/>
        <end position="774"/>
    </location>
</feature>
<dbReference type="CDD" id="cd00024">
    <property type="entry name" value="CD_CSD"/>
    <property type="match status" value="1"/>
</dbReference>
<dbReference type="InterPro" id="IPR021842">
    <property type="entry name" value="DUF3435"/>
</dbReference>
<sequence>MGRKRTAEERRRCAEENGFNDDDTDVDDNPIPRDVLDYTKGRYDVQMELWLEYKTTHPEATPHSLKTLKHFAEFMANSIKGLLDPNGKPTVQTVRNYFRCFVSGWNIDNPKSLISRDHTDSITNYIKGPLKKKLGLSTATRPRTYLTLENYMYMERQLWQSDGHEYVHDGYRVSISAKLECHVFTSARVGEISEGSTRRGTGRGLRYKDTEMLVAWKDGEPELRYSLKREFAKGMHDKEQQRPTHILYEHLPDQPLIVNPMLFMLAIFLAAGAFKKYDTVEQVLAVEPPADQKYWVLEWADHVLDLPVFPEMSADGPTQKIQSASAFCTQVRELSLRAGMEQPVTVHGIRRESLIQATSNGYSKDELMKFAAHTNQMTMTRDYLSSITVVDGLGGFLKLPVRSDQAEDFRSMTVKRNPELFLSLPAKTQDELRQREDYVTITKKLEGLSFETNAETRTAVRNQLLKQRRMLEKEELNRVRSTQDRMHPAEREGKGKYHVDQDRSWFDRLRHMMPERERLSHTLFCVSPLRSSEGVSAVKDLLSLLKSNCRVAYQPSLRPRQGKCSVPHCGVDLERWKHVFECSMAYHKGGHKFVEFCSICHYAVVGLKFRRAIVYAGRCMTCMHNERLPPSRRLYGFRKQVSWEKHINDCFPTYLGKLGTAKVLPCPDPNCSTAYESEQDLWYHLQDAHSYPARSVGTKTEKERDIFVDGGRSPVEKKRRRVHVEKDIGSFKSASTGSIKPEARSIWPTPIPSSPCSSGPETSIDSSGTGTPQSSVFDVDSLPEVSPSIASISSPSLSFADGENLCVNEHTTSPSSSSWSPNGPNAWGWAEGRACQADTALSFICHDTFQTTLEDRREGSLSDIQPPLSQISGPVDSTDTIAAHGNQGAFPGQWANESLRATPLLSTAPMELVDPELGTDISSAEHMEGVVTESPSVGQGGSDDGGALKPAAIDEDDDIWEVEALLAKWKQGRKVLYLVKWKGFSDEANSWEKRKDISTELVDKFDTAYSEYGGNHLGVELLDKRIHQGRAEYFVRWKGRPASENSWEKESTISYERIGEFEARRRGKVLEF</sequence>